<dbReference type="GeneID" id="81460594"/>
<dbReference type="AlphaFoldDB" id="A0A9W9S4E0"/>
<sequence length="211" mass="23254">MPPLNDNQQHERMLTSLTCLIHDLRFNPESRLLVTARLSAISRLARICAQFGKDARFAQLCGALQKSLPGQIALLKSDISSNVIVADALDRMIFESSLSPRSVVKSEIEKIDEGADQDVDADASDDESEMDSGDDNYIARLLLGSKWDKPIVDFDEEPYGEIEVAATDASEEESEIDPSDDDYISRLLLGPSWATPLADFAEEPYENEGTG</sequence>
<dbReference type="RefSeq" id="XP_056577661.1">
    <property type="nucleotide sequence ID" value="XM_056721411.1"/>
</dbReference>
<feature type="compositionally biased region" description="Acidic residues" evidence="1">
    <location>
        <begin position="114"/>
        <end position="132"/>
    </location>
</feature>
<dbReference type="Proteomes" id="UP001147752">
    <property type="component" value="Unassembled WGS sequence"/>
</dbReference>
<evidence type="ECO:0000256" key="1">
    <source>
        <dbReference type="SAM" id="MobiDB-lite"/>
    </source>
</evidence>
<reference evidence="2" key="2">
    <citation type="journal article" date="2023" name="IMA Fungus">
        <title>Comparative genomic study of the Penicillium genus elucidates a diverse pangenome and 15 lateral gene transfer events.</title>
        <authorList>
            <person name="Petersen C."/>
            <person name="Sorensen T."/>
            <person name="Nielsen M.R."/>
            <person name="Sondergaard T.E."/>
            <person name="Sorensen J.L."/>
            <person name="Fitzpatrick D.A."/>
            <person name="Frisvad J.C."/>
            <person name="Nielsen K.L."/>
        </authorList>
    </citation>
    <scope>NUCLEOTIDE SEQUENCE</scope>
    <source>
        <strain evidence="2">IBT 3081</strain>
    </source>
</reference>
<accession>A0A9W9S4E0</accession>
<reference evidence="2" key="1">
    <citation type="submission" date="2022-12" db="EMBL/GenBank/DDBJ databases">
        <authorList>
            <person name="Petersen C."/>
        </authorList>
    </citation>
    <scope>NUCLEOTIDE SEQUENCE</scope>
    <source>
        <strain evidence="2">IBT 3081</strain>
    </source>
</reference>
<organism evidence="2 3">
    <name type="scientific">Penicillium concentricum</name>
    <dbReference type="NCBI Taxonomy" id="293559"/>
    <lineage>
        <taxon>Eukaryota</taxon>
        <taxon>Fungi</taxon>
        <taxon>Dikarya</taxon>
        <taxon>Ascomycota</taxon>
        <taxon>Pezizomycotina</taxon>
        <taxon>Eurotiomycetes</taxon>
        <taxon>Eurotiomycetidae</taxon>
        <taxon>Eurotiales</taxon>
        <taxon>Aspergillaceae</taxon>
        <taxon>Penicillium</taxon>
    </lineage>
</organism>
<keyword evidence="3" id="KW-1185">Reference proteome</keyword>
<name>A0A9W9S4E0_9EURO</name>
<dbReference type="EMBL" id="JAPZBT010000002">
    <property type="protein sequence ID" value="KAJ5371675.1"/>
    <property type="molecule type" value="Genomic_DNA"/>
</dbReference>
<feature type="region of interest" description="Disordered" evidence="1">
    <location>
        <begin position="110"/>
        <end position="132"/>
    </location>
</feature>
<dbReference type="OrthoDB" id="4355180at2759"/>
<protein>
    <submittedName>
        <fullName evidence="2">Uncharacterized protein</fullName>
    </submittedName>
</protein>
<evidence type="ECO:0000313" key="3">
    <source>
        <dbReference type="Proteomes" id="UP001147752"/>
    </source>
</evidence>
<gene>
    <name evidence="2" type="ORF">N7517_003681</name>
</gene>
<evidence type="ECO:0000313" key="2">
    <source>
        <dbReference type="EMBL" id="KAJ5371675.1"/>
    </source>
</evidence>
<comment type="caution">
    <text evidence="2">The sequence shown here is derived from an EMBL/GenBank/DDBJ whole genome shotgun (WGS) entry which is preliminary data.</text>
</comment>
<proteinExistence type="predicted"/>